<keyword evidence="1" id="KW-0813">Transport</keyword>
<dbReference type="GO" id="GO:0016740">
    <property type="term" value="F:transferase activity"/>
    <property type="evidence" value="ECO:0007669"/>
    <property type="project" value="UniProtKB-KW"/>
</dbReference>
<evidence type="ECO:0000256" key="7">
    <source>
        <dbReference type="PROSITE-ProRule" id="PRU00418"/>
    </source>
</evidence>
<dbReference type="OrthoDB" id="389577at2"/>
<dbReference type="InterPro" id="IPR003188">
    <property type="entry name" value="PTS_IIA_lac/cel"/>
</dbReference>
<keyword evidence="6" id="KW-0479">Metal-binding</keyword>
<keyword evidence="4" id="KW-0598">Phosphotransferase system</keyword>
<evidence type="ECO:0000256" key="4">
    <source>
        <dbReference type="ARBA" id="ARBA00022683"/>
    </source>
</evidence>
<dbReference type="GO" id="GO:0009401">
    <property type="term" value="P:phosphoenolpyruvate-dependent sugar phosphotransferase system"/>
    <property type="evidence" value="ECO:0007669"/>
    <property type="project" value="UniProtKB-KW"/>
</dbReference>
<dbReference type="Gene3D" id="1.20.58.80">
    <property type="entry name" value="Phosphotransferase system, lactose/cellobiose-type IIA subunit"/>
    <property type="match status" value="1"/>
</dbReference>
<evidence type="ECO:0000256" key="2">
    <source>
        <dbReference type="ARBA" id="ARBA00022597"/>
    </source>
</evidence>
<feature type="binding site" evidence="6">
    <location>
        <position position="79"/>
    </location>
    <ligand>
        <name>Mg(2+)</name>
        <dbReference type="ChEBI" id="CHEBI:18420"/>
        <note>ligand shared between all trimeric partners</note>
    </ligand>
</feature>
<evidence type="ECO:0000256" key="3">
    <source>
        <dbReference type="ARBA" id="ARBA00022679"/>
    </source>
</evidence>
<dbReference type="GO" id="GO:0046872">
    <property type="term" value="F:metal ion binding"/>
    <property type="evidence" value="ECO:0007669"/>
    <property type="project" value="UniProtKB-KW"/>
</dbReference>
<dbReference type="EMBL" id="PGET01000001">
    <property type="protein sequence ID" value="PJJ31070.1"/>
    <property type="molecule type" value="Genomic_DNA"/>
</dbReference>
<evidence type="ECO:0000313" key="9">
    <source>
        <dbReference type="Proteomes" id="UP000231092"/>
    </source>
</evidence>
<dbReference type="SUPFAM" id="SSF46973">
    <property type="entry name" value="Enzyme IIa from lactose specific PTS, IIa-lac"/>
    <property type="match status" value="1"/>
</dbReference>
<accession>A0A2M8ZCA9</accession>
<evidence type="ECO:0000313" key="8">
    <source>
        <dbReference type="EMBL" id="PJJ31070.1"/>
    </source>
</evidence>
<evidence type="ECO:0000256" key="5">
    <source>
        <dbReference type="PIRSR" id="PIRSR000699-1"/>
    </source>
</evidence>
<feature type="active site" description="Tele-phosphohistidine intermediate" evidence="5">
    <location>
        <position position="76"/>
    </location>
</feature>
<dbReference type="Proteomes" id="UP000231092">
    <property type="component" value="Unassembled WGS sequence"/>
</dbReference>
<dbReference type="PANTHER" id="PTHR34382:SF10">
    <property type="entry name" value="PTS SYSTEM OLIGO-BETA-MANNOSIDE-SPECIFIC EIIA COMPONENT"/>
    <property type="match status" value="1"/>
</dbReference>
<dbReference type="AlphaFoldDB" id="A0A2M8ZCA9"/>
<dbReference type="PROSITE" id="PS51095">
    <property type="entry name" value="PTS_EIIA_TYPE_3"/>
    <property type="match status" value="1"/>
</dbReference>
<evidence type="ECO:0000256" key="1">
    <source>
        <dbReference type="ARBA" id="ARBA00022448"/>
    </source>
</evidence>
<protein>
    <submittedName>
        <fullName evidence="8">PTS system cellobiose-specific IIA component</fullName>
    </submittedName>
</protein>
<sequence length="104" mass="11628">MQEMELICFQLITAAGGAKSNYIKAVQKAKQGKYEEADHLIAEGDEMMKQGHLPHADLIQREAAGEAVSMGLILTHAEDQMMSAEIFKVMAEEMIDLYRKLESK</sequence>
<keyword evidence="2" id="KW-0762">Sugar transport</keyword>
<reference evidence="8 9" key="1">
    <citation type="submission" date="2017-11" db="EMBL/GenBank/DDBJ databases">
        <title>Understudied soil microbes with underappreciated capabilities: Untangling the Clostridium saccharolyticum group.</title>
        <authorList>
            <person name="Leschine S."/>
        </authorList>
    </citation>
    <scope>NUCLEOTIDE SEQUENCE [LARGE SCALE GENOMIC DNA]</scope>
    <source>
        <strain evidence="8 9">18A</strain>
    </source>
</reference>
<evidence type="ECO:0000256" key="6">
    <source>
        <dbReference type="PIRSR" id="PIRSR000699-2"/>
    </source>
</evidence>
<dbReference type="Pfam" id="PF02255">
    <property type="entry name" value="PTS_IIA"/>
    <property type="match status" value="1"/>
</dbReference>
<name>A0A2M8ZCA9_9FIRM</name>
<dbReference type="RefSeq" id="WP_100307239.1">
    <property type="nucleotide sequence ID" value="NZ_PGET01000001.1"/>
</dbReference>
<gene>
    <name evidence="8" type="ORF">H171_4709</name>
</gene>
<keyword evidence="3" id="KW-0808">Transferase</keyword>
<feature type="modified residue" description="Phosphohistidine; by HPr" evidence="7">
    <location>
        <position position="76"/>
    </location>
</feature>
<comment type="caution">
    <text evidence="8">The sequence shown here is derived from an EMBL/GenBank/DDBJ whole genome shotgun (WGS) entry which is preliminary data.</text>
</comment>
<keyword evidence="6" id="KW-0460">Magnesium</keyword>
<organism evidence="8 9">
    <name type="scientific">[Clostridium] celerecrescens 18A</name>
    <dbReference type="NCBI Taxonomy" id="1286362"/>
    <lineage>
        <taxon>Bacteria</taxon>
        <taxon>Bacillati</taxon>
        <taxon>Bacillota</taxon>
        <taxon>Clostridia</taxon>
        <taxon>Lachnospirales</taxon>
        <taxon>Lachnospiraceae</taxon>
        <taxon>Lacrimispora</taxon>
    </lineage>
</organism>
<dbReference type="InterPro" id="IPR036542">
    <property type="entry name" value="PTS_IIA_lac/cel_sf"/>
</dbReference>
<dbReference type="PANTHER" id="PTHR34382">
    <property type="entry name" value="PTS SYSTEM N,N'-DIACETYLCHITOBIOSE-SPECIFIC EIIA COMPONENT"/>
    <property type="match status" value="1"/>
</dbReference>
<proteinExistence type="predicted"/>
<dbReference type="PIRSF" id="PIRSF000699">
    <property type="entry name" value="PTS_IILac_III"/>
    <property type="match status" value="1"/>
</dbReference>
<comment type="cofactor">
    <cofactor evidence="6">
        <name>Mg(2+)</name>
        <dbReference type="ChEBI" id="CHEBI:18420"/>
    </cofactor>
    <text evidence="6">Binds 1 Mg(2+) ion per trimer.</text>
</comment>